<protein>
    <submittedName>
        <fullName evidence="1">Uncharacterized protein</fullName>
    </submittedName>
</protein>
<dbReference type="AlphaFoldDB" id="A0A182XR45"/>
<reference evidence="1" key="1">
    <citation type="submission" date="2020-05" db="UniProtKB">
        <authorList>
            <consortium name="EnsemblMetazoa"/>
        </authorList>
    </citation>
    <scope>IDENTIFICATION</scope>
    <source>
        <strain evidence="1">SANGQUA</strain>
    </source>
</reference>
<keyword evidence="2" id="KW-1185">Reference proteome</keyword>
<accession>A0A182XR45</accession>
<name>A0A182XR45_ANOQN</name>
<dbReference type="EnsemblMetazoa" id="AQUA014328-RA">
    <property type="protein sequence ID" value="AQUA014328-PA"/>
    <property type="gene ID" value="AQUA014328"/>
</dbReference>
<proteinExistence type="predicted"/>
<evidence type="ECO:0000313" key="2">
    <source>
        <dbReference type="Proteomes" id="UP000076407"/>
    </source>
</evidence>
<dbReference type="VEuPathDB" id="VectorBase:AQUA014328"/>
<dbReference type="Proteomes" id="UP000076407">
    <property type="component" value="Unassembled WGS sequence"/>
</dbReference>
<organism evidence="1 2">
    <name type="scientific">Anopheles quadriannulatus</name>
    <name type="common">Mosquito</name>
    <dbReference type="NCBI Taxonomy" id="34691"/>
    <lineage>
        <taxon>Eukaryota</taxon>
        <taxon>Metazoa</taxon>
        <taxon>Ecdysozoa</taxon>
        <taxon>Arthropoda</taxon>
        <taxon>Hexapoda</taxon>
        <taxon>Insecta</taxon>
        <taxon>Pterygota</taxon>
        <taxon>Neoptera</taxon>
        <taxon>Endopterygota</taxon>
        <taxon>Diptera</taxon>
        <taxon>Nematocera</taxon>
        <taxon>Culicoidea</taxon>
        <taxon>Culicidae</taxon>
        <taxon>Anophelinae</taxon>
        <taxon>Anopheles</taxon>
    </lineage>
</organism>
<sequence>MCVCMYVEKSDRLSRDHFLFARFFSDLRYFAMCVFLCDCARVYVTLVCSQF</sequence>
<evidence type="ECO:0000313" key="1">
    <source>
        <dbReference type="EnsemblMetazoa" id="AQUA014328-PA"/>
    </source>
</evidence>